<organism evidence="1 2">
    <name type="scientific">Morganella morganii</name>
    <name type="common">Proteus morganii</name>
    <dbReference type="NCBI Taxonomy" id="582"/>
    <lineage>
        <taxon>Bacteria</taxon>
        <taxon>Pseudomonadati</taxon>
        <taxon>Pseudomonadota</taxon>
        <taxon>Gammaproteobacteria</taxon>
        <taxon>Enterobacterales</taxon>
        <taxon>Morganellaceae</taxon>
        <taxon>Morganella</taxon>
    </lineage>
</organism>
<protein>
    <submittedName>
        <fullName evidence="1">Flagella biosynthesis regulator Flk</fullName>
    </submittedName>
</protein>
<keyword evidence="1" id="KW-0969">Cilium</keyword>
<keyword evidence="1" id="KW-0966">Cell projection</keyword>
<name>A0AAN5MK44_MORMO</name>
<accession>A0AAN5MK44</accession>
<proteinExistence type="predicted"/>
<dbReference type="AlphaFoldDB" id="A0AAN5MK44"/>
<gene>
    <name evidence="1" type="primary">flk</name>
    <name evidence="1" type="ORF">I8608_003548</name>
</gene>
<evidence type="ECO:0000313" key="2">
    <source>
        <dbReference type="Proteomes" id="UP000865968"/>
    </source>
</evidence>
<reference evidence="1" key="2">
    <citation type="submission" date="2020-10" db="EMBL/GenBank/DDBJ databases">
        <authorList>
            <consortium name="NCBI Pathogen Detection Project"/>
        </authorList>
    </citation>
    <scope>NUCLEOTIDE SEQUENCE</scope>
    <source>
        <strain evidence="1">Morganella morganii ARLG-3209</strain>
    </source>
</reference>
<dbReference type="RefSeq" id="WP_274371679.1">
    <property type="nucleotide sequence ID" value="NZ_JAKMWI010000023.1"/>
</dbReference>
<comment type="caution">
    <text evidence="1">The sequence shown here is derived from an EMBL/GenBank/DDBJ whole genome shotgun (WGS) entry which is preliminary data.</text>
</comment>
<evidence type="ECO:0000313" key="1">
    <source>
        <dbReference type="EMBL" id="HAT3810650.1"/>
    </source>
</evidence>
<sequence>MLPNISNSQLPLSGEEPLNVVSDKQPLSGEQRAVLERLITQLASLTKLRQADLWSQIKQEAGIRNNAPLLSRHFAEVEKNIIQRLGVSGRDRTYSLQLIQLTELMGQGKNSSVVRDFIRAQYGYTALSQLSREQIKDVLMLLQQTPDSSSLIKGSAVINSGPYIQKAGHHFLSQLVSALADITKNPEEQIWQSLLKISGSKSAALIPSGVYPHLVALLQARTMMAGRSNMTLDTMQSALKQILKPEELIILKEYAQDSYKIQVQTPLTAVQVQELINYIFRRRIENNGYSPEPQNIQPIYNPVVPVAESSETPQSLSKIILITLLITSVILLFIF</sequence>
<keyword evidence="1" id="KW-0282">Flagellum</keyword>
<dbReference type="Proteomes" id="UP000865968">
    <property type="component" value="Unassembled WGS sequence"/>
</dbReference>
<dbReference type="EMBL" id="DACSWI010000014">
    <property type="protein sequence ID" value="HAT3810650.1"/>
    <property type="molecule type" value="Genomic_DNA"/>
</dbReference>
<reference evidence="1" key="1">
    <citation type="journal article" date="2018" name="Genome Biol.">
        <title>SKESA: strategic k-mer extension for scrupulous assemblies.</title>
        <authorList>
            <person name="Souvorov A."/>
            <person name="Agarwala R."/>
            <person name="Lipman D.J."/>
        </authorList>
    </citation>
    <scope>NUCLEOTIDE SEQUENCE</scope>
    <source>
        <strain evidence="1">Morganella morganii ARLG-3209</strain>
    </source>
</reference>